<dbReference type="UniPathway" id="UPA00068">
    <property type="reaction ID" value="UER00106"/>
</dbReference>
<comment type="catalytic activity">
    <reaction evidence="6">
        <text>L-glutamate + acetyl-CoA = N-acetyl-L-glutamate + CoA + H(+)</text>
        <dbReference type="Rhea" id="RHEA:24292"/>
        <dbReference type="ChEBI" id="CHEBI:15378"/>
        <dbReference type="ChEBI" id="CHEBI:29985"/>
        <dbReference type="ChEBI" id="CHEBI:44337"/>
        <dbReference type="ChEBI" id="CHEBI:57287"/>
        <dbReference type="ChEBI" id="CHEBI:57288"/>
        <dbReference type="EC" id="2.3.1.1"/>
    </reaction>
</comment>
<evidence type="ECO:0000259" key="7">
    <source>
        <dbReference type="PROSITE" id="PS51186"/>
    </source>
</evidence>
<protein>
    <recommendedName>
        <fullName evidence="3">amino-acid N-acetyltransferase</fullName>
        <ecNumber evidence="3">2.3.1.1</ecNumber>
    </recommendedName>
</protein>
<name>A0A7T8BAI6_9SPIR</name>
<gene>
    <name evidence="8" type="primary">argA</name>
    <name evidence="8" type="ORF">JFL75_19300</name>
</gene>
<dbReference type="Gene3D" id="3.40.630.30">
    <property type="match status" value="1"/>
</dbReference>
<dbReference type="Gene3D" id="3.40.1160.10">
    <property type="entry name" value="Acetylglutamate kinase-like"/>
    <property type="match status" value="1"/>
</dbReference>
<evidence type="ECO:0000256" key="1">
    <source>
        <dbReference type="ARBA" id="ARBA00004925"/>
    </source>
</evidence>
<dbReference type="SUPFAM" id="SSF53633">
    <property type="entry name" value="Carbamate kinase-like"/>
    <property type="match status" value="1"/>
</dbReference>
<dbReference type="PANTHER" id="PTHR30602:SF12">
    <property type="entry name" value="AMINO-ACID ACETYLTRANSFERASE NAGS1, CHLOROPLASTIC-RELATED"/>
    <property type="match status" value="1"/>
</dbReference>
<comment type="similarity">
    <text evidence="2">Belongs to the acetyltransferase family. ArgA subfamily.</text>
</comment>
<accession>A0A7T8BAI6</accession>
<organism evidence="8 9">
    <name type="scientific">Breznakiella homolactica</name>
    <dbReference type="NCBI Taxonomy" id="2798577"/>
    <lineage>
        <taxon>Bacteria</taxon>
        <taxon>Pseudomonadati</taxon>
        <taxon>Spirochaetota</taxon>
        <taxon>Spirochaetia</taxon>
        <taxon>Spirochaetales</taxon>
        <taxon>Breznakiellaceae</taxon>
        <taxon>Breznakiella</taxon>
    </lineage>
</organism>
<dbReference type="GO" id="GO:0005737">
    <property type="term" value="C:cytoplasm"/>
    <property type="evidence" value="ECO:0007669"/>
    <property type="project" value="InterPro"/>
</dbReference>
<dbReference type="InterPro" id="IPR036393">
    <property type="entry name" value="AceGlu_kinase-like_sf"/>
</dbReference>
<dbReference type="PANTHER" id="PTHR30602">
    <property type="entry name" value="AMINO-ACID ACETYLTRANSFERASE"/>
    <property type="match status" value="1"/>
</dbReference>
<dbReference type="Proteomes" id="UP000595917">
    <property type="component" value="Chromosome"/>
</dbReference>
<dbReference type="InterPro" id="IPR000182">
    <property type="entry name" value="GNAT_dom"/>
</dbReference>
<dbReference type="CDD" id="cd04301">
    <property type="entry name" value="NAT_SF"/>
    <property type="match status" value="1"/>
</dbReference>
<feature type="domain" description="N-acetyltransferase" evidence="7">
    <location>
        <begin position="299"/>
        <end position="437"/>
    </location>
</feature>
<dbReference type="GO" id="GO:0006526">
    <property type="term" value="P:L-arginine biosynthetic process"/>
    <property type="evidence" value="ECO:0007669"/>
    <property type="project" value="UniProtKB-UniPathway"/>
</dbReference>
<evidence type="ECO:0000256" key="5">
    <source>
        <dbReference type="ARBA" id="ARBA00023315"/>
    </source>
</evidence>
<dbReference type="Pfam" id="PF00696">
    <property type="entry name" value="AA_kinase"/>
    <property type="match status" value="1"/>
</dbReference>
<keyword evidence="4 8" id="KW-0808">Transferase</keyword>
<evidence type="ECO:0000256" key="3">
    <source>
        <dbReference type="ARBA" id="ARBA00012697"/>
    </source>
</evidence>
<evidence type="ECO:0000256" key="2">
    <source>
        <dbReference type="ARBA" id="ARBA00009145"/>
    </source>
</evidence>
<dbReference type="HAMAP" id="MF_01105">
    <property type="entry name" value="N_acetyl_glu_synth"/>
    <property type="match status" value="1"/>
</dbReference>
<dbReference type="EMBL" id="CP067089">
    <property type="protein sequence ID" value="QQO09050.1"/>
    <property type="molecule type" value="Genomic_DNA"/>
</dbReference>
<dbReference type="RefSeq" id="WP_215626355.1">
    <property type="nucleotide sequence ID" value="NZ_CP067089.2"/>
</dbReference>
<evidence type="ECO:0000313" key="8">
    <source>
        <dbReference type="EMBL" id="QQO09050.1"/>
    </source>
</evidence>
<dbReference type="InterPro" id="IPR010167">
    <property type="entry name" value="NH2A_AcTrfase"/>
</dbReference>
<comment type="pathway">
    <text evidence="1">Amino-acid biosynthesis; L-arginine biosynthesis; N(2)-acetyl-L-ornithine from L-glutamate: step 1/4.</text>
</comment>
<dbReference type="EC" id="2.3.1.1" evidence="3"/>
<keyword evidence="5 8" id="KW-0012">Acyltransferase</keyword>
<proteinExistence type="inferred from homology"/>
<reference evidence="8" key="1">
    <citation type="submission" date="2021-01" db="EMBL/GenBank/DDBJ databases">
        <title>Description of Breznakiella homolactica.</title>
        <authorList>
            <person name="Song Y."/>
            <person name="Brune A."/>
        </authorList>
    </citation>
    <scope>NUCLEOTIDE SEQUENCE</scope>
    <source>
        <strain evidence="8">RmG30</strain>
    </source>
</reference>
<dbReference type="SUPFAM" id="SSF55729">
    <property type="entry name" value="Acyl-CoA N-acyltransferases (Nat)"/>
    <property type="match status" value="1"/>
</dbReference>
<dbReference type="InterPro" id="IPR016181">
    <property type="entry name" value="Acyl_CoA_acyltransferase"/>
</dbReference>
<dbReference type="Pfam" id="PF00583">
    <property type="entry name" value="Acetyltransf_1"/>
    <property type="match status" value="1"/>
</dbReference>
<evidence type="ECO:0000313" key="9">
    <source>
        <dbReference type="Proteomes" id="UP000595917"/>
    </source>
</evidence>
<dbReference type="PIRSF" id="PIRSF000423">
    <property type="entry name" value="ArgA"/>
    <property type="match status" value="1"/>
</dbReference>
<dbReference type="InterPro" id="IPR001048">
    <property type="entry name" value="Asp/Glu/Uridylate_kinase"/>
</dbReference>
<sequence>MSQSIRSQVDLIREAFHYQNRFDGTTMVFKVDFPVTEDPGFPYLMKDLALLARTGIRVVIIPGSKEWIDSVLREYGIVSTYAGSTRITTEAAIPFVKMAAFNVATRYMTGLSADRADAVIGNFVRARGLGVVNGTDMAHTGTVDKILVNPLRRILDLGMIPILPCIGWSATGKPYNVPSDEIALAASAALGAVKLFIISVEKGLRPDRYRIPESIQLGENDRIIRLTPQEAEQILEQNRENRESGGEDKPLNEIDLALRASKAGVERVHLVDGREEGAVLRELFSNLGAGTMVYGDEYESIRPLKTKDIADVLRLMEPLMQQGVLLRRTAEDVQERKDDYAVFEIDGSVHACAALHDWGDAQGEIAAIATDPAYGHMGLGRRLVRYLADRAQKQGFQRVFVLTTKTQDWFEFLGFKEVPLSSLPERKRAYYDKDRKSKIFALDIQ</sequence>
<evidence type="ECO:0000256" key="6">
    <source>
        <dbReference type="ARBA" id="ARBA00048372"/>
    </source>
</evidence>
<evidence type="ECO:0000256" key="4">
    <source>
        <dbReference type="ARBA" id="ARBA00022679"/>
    </source>
</evidence>
<dbReference type="KEGG" id="bhc:JFL75_19300"/>
<dbReference type="AlphaFoldDB" id="A0A7T8BAI6"/>
<dbReference type="GO" id="GO:0004042">
    <property type="term" value="F:L-glutamate N-acetyltransferase activity"/>
    <property type="evidence" value="ECO:0007669"/>
    <property type="project" value="InterPro"/>
</dbReference>
<dbReference type="NCBIfam" id="TIGR01890">
    <property type="entry name" value="N-Ac-Glu-synth"/>
    <property type="match status" value="1"/>
</dbReference>
<keyword evidence="9" id="KW-1185">Reference proteome</keyword>
<dbReference type="PROSITE" id="PS51186">
    <property type="entry name" value="GNAT"/>
    <property type="match status" value="1"/>
</dbReference>